<dbReference type="InterPro" id="IPR036271">
    <property type="entry name" value="Tet_transcr_reg_TetR-rel_C_sf"/>
</dbReference>
<dbReference type="PROSITE" id="PS50977">
    <property type="entry name" value="HTH_TETR_2"/>
    <property type="match status" value="1"/>
</dbReference>
<dbReference type="InterPro" id="IPR039536">
    <property type="entry name" value="TetR_C_Proteobacteria"/>
</dbReference>
<dbReference type="InterPro" id="IPR001647">
    <property type="entry name" value="HTH_TetR"/>
</dbReference>
<feature type="DNA-binding region" description="H-T-H motif" evidence="2">
    <location>
        <begin position="38"/>
        <end position="57"/>
    </location>
</feature>
<dbReference type="Pfam" id="PF00440">
    <property type="entry name" value="TetR_N"/>
    <property type="match status" value="1"/>
</dbReference>
<proteinExistence type="predicted"/>
<dbReference type="SUPFAM" id="SSF46689">
    <property type="entry name" value="Homeodomain-like"/>
    <property type="match status" value="1"/>
</dbReference>
<dbReference type="EMBL" id="CP024081">
    <property type="protein sequence ID" value="AVU78797.1"/>
    <property type="molecule type" value="Genomic_DNA"/>
</dbReference>
<keyword evidence="5" id="KW-1185">Reference proteome</keyword>
<dbReference type="InterPro" id="IPR009057">
    <property type="entry name" value="Homeodomain-like_sf"/>
</dbReference>
<dbReference type="SUPFAM" id="SSF48498">
    <property type="entry name" value="Tetracyclin repressor-like, C-terminal domain"/>
    <property type="match status" value="1"/>
</dbReference>
<dbReference type="PANTHER" id="PTHR30055">
    <property type="entry name" value="HTH-TYPE TRANSCRIPTIONAL REGULATOR RUTR"/>
    <property type="match status" value="1"/>
</dbReference>
<evidence type="ECO:0000256" key="2">
    <source>
        <dbReference type="PROSITE-ProRule" id="PRU00335"/>
    </source>
</evidence>
<keyword evidence="1 2" id="KW-0238">DNA-binding</keyword>
<feature type="domain" description="HTH tetR-type" evidence="3">
    <location>
        <begin position="15"/>
        <end position="75"/>
    </location>
</feature>
<evidence type="ECO:0000313" key="4">
    <source>
        <dbReference type="EMBL" id="AVU78797.1"/>
    </source>
</evidence>
<dbReference type="Pfam" id="PF14246">
    <property type="entry name" value="TetR_C_7"/>
    <property type="match status" value="1"/>
</dbReference>
<reference evidence="4 5" key="1">
    <citation type="journal article" date="2018" name="Front. Microbiol.">
        <title>Pseudomonas rhizophila S211, a New Plant Growth-Promoting Rhizobacterium with Potential in Pesticide-Bioremediation.</title>
        <authorList>
            <person name="Hassen W."/>
            <person name="Neifar M."/>
            <person name="Cherif H."/>
            <person name="Najjari A."/>
            <person name="Chouchane H."/>
            <person name="Driouich R.C."/>
            <person name="Salah A."/>
            <person name="Naili F."/>
            <person name="Mosbah A."/>
            <person name="Souissi Y."/>
            <person name="Raddadi N."/>
            <person name="Ouzari H.I."/>
            <person name="Fava F."/>
            <person name="Cherif A."/>
        </authorList>
    </citation>
    <scope>NUCLEOTIDE SEQUENCE [LARGE SCALE GENOMIC DNA]</scope>
    <source>
        <strain evidence="4 5">S211</strain>
    </source>
</reference>
<dbReference type="Proteomes" id="UP000241936">
    <property type="component" value="Chromosome"/>
</dbReference>
<evidence type="ECO:0000259" key="3">
    <source>
        <dbReference type="PROSITE" id="PS50977"/>
    </source>
</evidence>
<sequence length="226" mass="24460">MVPPKAPAHRTIKGAQRVQELIAVAAEQFLENGFDAVAVDNLIARVGGSRRNVYDYFGGKEGLFKAAMLHVSTEMAKPLDELKIEGLEIEEVLPAFGRQLVRTALSPQTLAVHRLLTNEGRRFPEVAQAMLAASYLKILDKLAVWIAAHQASPTSKLNPDISPAVLAEQFMSMTSSDVKLRAIVGLVQPPLSDTAIDKIVMSAVNTFLYGATARSALPRSSSNPNE</sequence>
<accession>A0ABN5JZH6</accession>
<organism evidence="4 5">
    <name type="scientific">Pseudomonas rhizophila</name>
    <dbReference type="NCBI Taxonomy" id="2045200"/>
    <lineage>
        <taxon>Bacteria</taxon>
        <taxon>Pseudomonadati</taxon>
        <taxon>Pseudomonadota</taxon>
        <taxon>Gammaproteobacteria</taxon>
        <taxon>Pseudomonadales</taxon>
        <taxon>Pseudomonadaceae</taxon>
        <taxon>Pseudomonas</taxon>
    </lineage>
</organism>
<evidence type="ECO:0000256" key="1">
    <source>
        <dbReference type="ARBA" id="ARBA00023125"/>
    </source>
</evidence>
<dbReference type="Gene3D" id="1.10.10.60">
    <property type="entry name" value="Homeodomain-like"/>
    <property type="match status" value="1"/>
</dbReference>
<dbReference type="InterPro" id="IPR050109">
    <property type="entry name" value="HTH-type_TetR-like_transc_reg"/>
</dbReference>
<dbReference type="PANTHER" id="PTHR30055:SF146">
    <property type="entry name" value="HTH-TYPE TRANSCRIPTIONAL DUAL REGULATOR CECR"/>
    <property type="match status" value="1"/>
</dbReference>
<dbReference type="Gene3D" id="1.10.357.10">
    <property type="entry name" value="Tetracycline Repressor, domain 2"/>
    <property type="match status" value="1"/>
</dbReference>
<dbReference type="PRINTS" id="PR00455">
    <property type="entry name" value="HTHTETR"/>
</dbReference>
<gene>
    <name evidence="4" type="ORF">CRX69_19490</name>
</gene>
<evidence type="ECO:0000313" key="5">
    <source>
        <dbReference type="Proteomes" id="UP000241936"/>
    </source>
</evidence>
<protein>
    <submittedName>
        <fullName evidence="4">TetR family transcriptional regulator</fullName>
    </submittedName>
</protein>
<name>A0ABN5JZH6_9PSED</name>